<gene>
    <name evidence="2" type="ORF">DR999_PMT17494</name>
</gene>
<accession>A0A4D9DSJ3</accession>
<proteinExistence type="predicted"/>
<dbReference type="EMBL" id="QXTE01000272">
    <property type="protein sequence ID" value="TFK00347.1"/>
    <property type="molecule type" value="Genomic_DNA"/>
</dbReference>
<evidence type="ECO:0000256" key="1">
    <source>
        <dbReference type="SAM" id="MobiDB-lite"/>
    </source>
</evidence>
<keyword evidence="3" id="KW-1185">Reference proteome</keyword>
<feature type="compositionally biased region" description="Low complexity" evidence="1">
    <location>
        <begin position="83"/>
        <end position="96"/>
    </location>
</feature>
<comment type="caution">
    <text evidence="2">The sequence shown here is derived from an EMBL/GenBank/DDBJ whole genome shotgun (WGS) entry which is preliminary data.</text>
</comment>
<evidence type="ECO:0000313" key="2">
    <source>
        <dbReference type="EMBL" id="TFK00347.1"/>
    </source>
</evidence>
<dbReference type="AlphaFoldDB" id="A0A4D9DSJ3"/>
<dbReference type="Proteomes" id="UP000297703">
    <property type="component" value="Unassembled WGS sequence"/>
</dbReference>
<name>A0A4D9DSJ3_9SAUR</name>
<reference evidence="2 3" key="1">
    <citation type="submission" date="2019-04" db="EMBL/GenBank/DDBJ databases">
        <title>Draft genome of the big-headed turtle Platysternon megacephalum.</title>
        <authorList>
            <person name="Gong S."/>
        </authorList>
    </citation>
    <scope>NUCLEOTIDE SEQUENCE [LARGE SCALE GENOMIC DNA]</scope>
    <source>
        <strain evidence="2">DO16091913</strain>
        <tissue evidence="2">Muscle</tissue>
    </source>
</reference>
<sequence length="210" mass="22454">MRSRPGRDPAVPPGRPLPGSVLHCGMNGAPRPGERPPCSQGHGQKPLAQAPSRPGPPAVPGGSVASASQPRSLRTLMSPEQQPQPLGPRRALPAASRRLRPMPAPRAVLPRRCLPRRSLRPACQARRPLRGAAQEAACAAGARLGAKNWGCTKGTRLLLDQNQQHCCPVYWSKIDSGEESVQLHAPKLCARVCLRSLLCNAVSSDCTVHW</sequence>
<feature type="region of interest" description="Disordered" evidence="1">
    <location>
        <begin position="1"/>
        <end position="103"/>
    </location>
</feature>
<evidence type="ECO:0000313" key="3">
    <source>
        <dbReference type="Proteomes" id="UP000297703"/>
    </source>
</evidence>
<reference evidence="2 3" key="2">
    <citation type="submission" date="2019-04" db="EMBL/GenBank/DDBJ databases">
        <title>The genome sequence of big-headed turtle.</title>
        <authorList>
            <person name="Gong S."/>
        </authorList>
    </citation>
    <scope>NUCLEOTIDE SEQUENCE [LARGE SCALE GENOMIC DNA]</scope>
    <source>
        <strain evidence="2">DO16091913</strain>
        <tissue evidence="2">Muscle</tissue>
    </source>
</reference>
<organism evidence="2 3">
    <name type="scientific">Platysternon megacephalum</name>
    <name type="common">big-headed turtle</name>
    <dbReference type="NCBI Taxonomy" id="55544"/>
    <lineage>
        <taxon>Eukaryota</taxon>
        <taxon>Metazoa</taxon>
        <taxon>Chordata</taxon>
        <taxon>Craniata</taxon>
        <taxon>Vertebrata</taxon>
        <taxon>Euteleostomi</taxon>
        <taxon>Archelosauria</taxon>
        <taxon>Testudinata</taxon>
        <taxon>Testudines</taxon>
        <taxon>Cryptodira</taxon>
        <taxon>Durocryptodira</taxon>
        <taxon>Testudinoidea</taxon>
        <taxon>Platysternidae</taxon>
        <taxon>Platysternon</taxon>
    </lineage>
</organism>
<protein>
    <submittedName>
        <fullName evidence="2">Alpha-2-macroglobulin-like protein 1-like</fullName>
    </submittedName>
</protein>